<accession>A0A7W9PRG7</accession>
<proteinExistence type="predicted"/>
<evidence type="ECO:0000313" key="1">
    <source>
        <dbReference type="EMBL" id="MBB5926486.1"/>
    </source>
</evidence>
<keyword evidence="2" id="KW-1185">Reference proteome</keyword>
<dbReference type="Proteomes" id="UP000585836">
    <property type="component" value="Unassembled WGS sequence"/>
</dbReference>
<organism evidence="1 2">
    <name type="scientific">Streptomyces echinatus</name>
    <dbReference type="NCBI Taxonomy" id="67293"/>
    <lineage>
        <taxon>Bacteria</taxon>
        <taxon>Bacillati</taxon>
        <taxon>Actinomycetota</taxon>
        <taxon>Actinomycetes</taxon>
        <taxon>Kitasatosporales</taxon>
        <taxon>Streptomycetaceae</taxon>
        <taxon>Streptomyces</taxon>
    </lineage>
</organism>
<reference evidence="1 2" key="1">
    <citation type="submission" date="2020-08" db="EMBL/GenBank/DDBJ databases">
        <title>Genomic Encyclopedia of Type Strains, Phase III (KMG-III): the genomes of soil and plant-associated and newly described type strains.</title>
        <authorList>
            <person name="Whitman W."/>
        </authorList>
    </citation>
    <scope>NUCLEOTIDE SEQUENCE [LARGE SCALE GENOMIC DNA]</scope>
    <source>
        <strain evidence="1 2">CECT 3313</strain>
    </source>
</reference>
<evidence type="ECO:0000313" key="2">
    <source>
        <dbReference type="Proteomes" id="UP000585836"/>
    </source>
</evidence>
<dbReference type="RefSeq" id="WP_184963240.1">
    <property type="nucleotide sequence ID" value="NZ_BAAAWF010000083.1"/>
</dbReference>
<protein>
    <submittedName>
        <fullName evidence="1">Uncharacterized protein</fullName>
    </submittedName>
</protein>
<dbReference type="AlphaFoldDB" id="A0A7W9PRG7"/>
<sequence>MDQAEGLCVWLVCALEQVRRGLDTALVDSALWVAVFTGGTAVLASWVTSRGTASAVRIQVEATSRAQQGDHIRQSRRAAYADVIERAHETAELYFQVKGALTRSDEQLVRHIAALRGELRVAFDPLMRCIRLVVLEGPARVAEAAEALSQSVITANRALHPLEQAGEGAQAAYEVAEAEFHRRLEKFTAAAREALSSIQ</sequence>
<gene>
    <name evidence="1" type="ORF">FHS34_001942</name>
</gene>
<comment type="caution">
    <text evidence="1">The sequence shown here is derived from an EMBL/GenBank/DDBJ whole genome shotgun (WGS) entry which is preliminary data.</text>
</comment>
<name>A0A7W9PRG7_9ACTN</name>
<dbReference type="EMBL" id="JACHJK010000003">
    <property type="protein sequence ID" value="MBB5926486.1"/>
    <property type="molecule type" value="Genomic_DNA"/>
</dbReference>